<dbReference type="Proteomes" id="UP000252995">
    <property type="component" value="Unassembled WGS sequence"/>
</dbReference>
<dbReference type="STRING" id="379482.SAMN04487961_2020"/>
<evidence type="ECO:0000313" key="1">
    <source>
        <dbReference type="EMBL" id="RBP28514.1"/>
    </source>
</evidence>
<comment type="caution">
    <text evidence="1">The sequence shown here is derived from an EMBL/GenBank/DDBJ whole genome shotgun (WGS) entry which is preliminary data.</text>
</comment>
<evidence type="ECO:0000313" key="2">
    <source>
        <dbReference type="Proteomes" id="UP000252995"/>
    </source>
</evidence>
<name>A0A366GMH3_9GAMM</name>
<dbReference type="EMBL" id="QNRO01000011">
    <property type="protein sequence ID" value="RBP28514.1"/>
    <property type="molecule type" value="Genomic_DNA"/>
</dbReference>
<dbReference type="AlphaFoldDB" id="A0A366GMH3"/>
<reference evidence="1 2" key="1">
    <citation type="submission" date="2018-06" db="EMBL/GenBank/DDBJ databases">
        <title>Freshwater and sediment microbial communities from various areas in North America, analyzing microbe dynamics in response to fracking.</title>
        <authorList>
            <person name="Lamendella R."/>
        </authorList>
    </citation>
    <scope>NUCLEOTIDE SEQUENCE [LARGE SCALE GENOMIC DNA]</scope>
    <source>
        <strain evidence="1 2">114J</strain>
    </source>
</reference>
<proteinExistence type="predicted"/>
<organism evidence="1 2">
    <name type="scientific">Marinobacter pelagius</name>
    <dbReference type="NCBI Taxonomy" id="379482"/>
    <lineage>
        <taxon>Bacteria</taxon>
        <taxon>Pseudomonadati</taxon>
        <taxon>Pseudomonadota</taxon>
        <taxon>Gammaproteobacteria</taxon>
        <taxon>Pseudomonadales</taxon>
        <taxon>Marinobacteraceae</taxon>
        <taxon>Marinobacter</taxon>
    </lineage>
</organism>
<gene>
    <name evidence="1" type="ORF">DET50_11115</name>
</gene>
<sequence>MRRVFFLFIPMVAVLPGCASYYSYFAMFPAENSLGESRQVRVSWDSAEYPGWWILDDRSTALKVETQCSDRIWRLRDDSHENAGSCGNGIRACAEVGVDRVVVRREELDSSACLVVNPGQGNARIADIEGRLELLVACEPVSPESEREGETLNMDYLRASPVPYTVYTRKVPRGSLSASLPAFDDSACD</sequence>
<protein>
    <submittedName>
        <fullName evidence="1">Uncharacterized protein</fullName>
    </submittedName>
</protein>
<accession>A0A366GMH3</accession>